<sequence length="470" mass="54577">MKKNLPNKYLLLVDLFCILISFLLSMWVRFGEITDIWLNTKIYGSALIIILLLYIVIYYIYDTYSKLFKRGFLEEMFILLKINCALAVSLTAVMFLFQEGGSYSRLFFFCFFILNILITYITRQYYKVLLLAVYKKSSSSHKIMIITTSDQVKKVIAKFMNENEWEYQITYLTILDISMIGQRIEGIEVKADIHNMFDVARLEVLDGAFIHIPNDNTLSINLEEIVQQFQTMGITVDISINTFGLKINEKVVREMSGYNVLTFSTRIFNESQMLFKRILDIIGGLIGCILTIILTLFIAPVIYIESPGPIFFSQIRIGKNGRRFRIYKFRSMYMDAEERLAELMAHNEMNGLMFKMKNDPRITKVGKLLRKTSLDEFPQFFNILKGDMSLVGTRPPTEKEFLQYEGRHKRRLALKAGLTGLWQVSGRSDINDFEDVVRLDLEYIDNWSILMDIKILIKTIGVVVFGRGAK</sequence>
<reference evidence="9" key="1">
    <citation type="submission" date="2020-12" db="EMBL/GenBank/DDBJ databases">
        <title>M. sibirica DSM 26468T genome.</title>
        <authorList>
            <person name="Thieme N."/>
            <person name="Rettenmaier R."/>
            <person name="Zverlov V."/>
            <person name="Liebl W."/>
        </authorList>
    </citation>
    <scope>NUCLEOTIDE SEQUENCE</scope>
    <source>
        <strain evidence="9">DSM 26468</strain>
    </source>
</reference>
<dbReference type="InterPro" id="IPR017475">
    <property type="entry name" value="EPS_sugar_tfrase"/>
</dbReference>
<dbReference type="GO" id="GO:0016780">
    <property type="term" value="F:phosphotransferase activity, for other substituted phosphate groups"/>
    <property type="evidence" value="ECO:0007669"/>
    <property type="project" value="TreeGrafter"/>
</dbReference>
<comment type="similarity">
    <text evidence="2">Belongs to the bacterial sugar transferase family.</text>
</comment>
<dbReference type="Pfam" id="PF13727">
    <property type="entry name" value="CoA_binding_3"/>
    <property type="match status" value="1"/>
</dbReference>
<evidence type="ECO:0000259" key="8">
    <source>
        <dbReference type="Pfam" id="PF02397"/>
    </source>
</evidence>
<feature type="transmembrane region" description="Helical" evidence="7">
    <location>
        <begin position="281"/>
        <end position="304"/>
    </location>
</feature>
<keyword evidence="3 9" id="KW-0808">Transferase</keyword>
<evidence type="ECO:0000313" key="9">
    <source>
        <dbReference type="EMBL" id="MBH1939365.1"/>
    </source>
</evidence>
<comment type="caution">
    <text evidence="9">The sequence shown here is derived from an EMBL/GenBank/DDBJ whole genome shotgun (WGS) entry which is preliminary data.</text>
</comment>
<evidence type="ECO:0000256" key="1">
    <source>
        <dbReference type="ARBA" id="ARBA00004141"/>
    </source>
</evidence>
<proteinExistence type="inferred from homology"/>
<name>A0A8J7H7D4_9FIRM</name>
<dbReference type="PANTHER" id="PTHR30576">
    <property type="entry name" value="COLANIC BIOSYNTHESIS UDP-GLUCOSE LIPID CARRIER TRANSFERASE"/>
    <property type="match status" value="1"/>
</dbReference>
<evidence type="ECO:0000313" key="10">
    <source>
        <dbReference type="Proteomes" id="UP000623269"/>
    </source>
</evidence>
<evidence type="ECO:0000256" key="5">
    <source>
        <dbReference type="ARBA" id="ARBA00022989"/>
    </source>
</evidence>
<dbReference type="GO" id="GO:0016020">
    <property type="term" value="C:membrane"/>
    <property type="evidence" value="ECO:0007669"/>
    <property type="project" value="UniProtKB-SubCell"/>
</dbReference>
<evidence type="ECO:0000256" key="7">
    <source>
        <dbReference type="SAM" id="Phobius"/>
    </source>
</evidence>
<evidence type="ECO:0000256" key="2">
    <source>
        <dbReference type="ARBA" id="ARBA00006464"/>
    </source>
</evidence>
<dbReference type="PANTHER" id="PTHR30576:SF10">
    <property type="entry name" value="SLL5057 PROTEIN"/>
    <property type="match status" value="1"/>
</dbReference>
<dbReference type="NCBIfam" id="TIGR03025">
    <property type="entry name" value="EPS_sugtrans"/>
    <property type="match status" value="1"/>
</dbReference>
<feature type="transmembrane region" description="Helical" evidence="7">
    <location>
        <begin position="103"/>
        <end position="121"/>
    </location>
</feature>
<feature type="domain" description="Bacterial sugar transferase" evidence="8">
    <location>
        <begin position="276"/>
        <end position="464"/>
    </location>
</feature>
<keyword evidence="5 7" id="KW-1133">Transmembrane helix</keyword>
<organism evidence="9 10">
    <name type="scientific">Mobilitalea sibirica</name>
    <dbReference type="NCBI Taxonomy" id="1462919"/>
    <lineage>
        <taxon>Bacteria</taxon>
        <taxon>Bacillati</taxon>
        <taxon>Bacillota</taxon>
        <taxon>Clostridia</taxon>
        <taxon>Lachnospirales</taxon>
        <taxon>Lachnospiraceae</taxon>
        <taxon>Mobilitalea</taxon>
    </lineage>
</organism>
<dbReference type="EMBL" id="JAEAGR010000001">
    <property type="protein sequence ID" value="MBH1939365.1"/>
    <property type="molecule type" value="Genomic_DNA"/>
</dbReference>
<keyword evidence="4 7" id="KW-0812">Transmembrane</keyword>
<dbReference type="InterPro" id="IPR003362">
    <property type="entry name" value="Bact_transf"/>
</dbReference>
<feature type="transmembrane region" description="Helical" evidence="7">
    <location>
        <begin position="73"/>
        <end position="97"/>
    </location>
</feature>
<feature type="transmembrane region" description="Helical" evidence="7">
    <location>
        <begin position="9"/>
        <end position="30"/>
    </location>
</feature>
<dbReference type="AlphaFoldDB" id="A0A8J7H7D4"/>
<dbReference type="Proteomes" id="UP000623269">
    <property type="component" value="Unassembled WGS sequence"/>
</dbReference>
<dbReference type="Pfam" id="PF02397">
    <property type="entry name" value="Bac_transf"/>
    <property type="match status" value="1"/>
</dbReference>
<keyword evidence="10" id="KW-1185">Reference proteome</keyword>
<evidence type="ECO:0000256" key="6">
    <source>
        <dbReference type="ARBA" id="ARBA00023136"/>
    </source>
</evidence>
<gene>
    <name evidence="9" type="ORF">I5677_00495</name>
</gene>
<evidence type="ECO:0000256" key="3">
    <source>
        <dbReference type="ARBA" id="ARBA00022679"/>
    </source>
</evidence>
<evidence type="ECO:0000256" key="4">
    <source>
        <dbReference type="ARBA" id="ARBA00022692"/>
    </source>
</evidence>
<feature type="transmembrane region" description="Helical" evidence="7">
    <location>
        <begin position="42"/>
        <end position="61"/>
    </location>
</feature>
<keyword evidence="6 7" id="KW-0472">Membrane</keyword>
<comment type="subcellular location">
    <subcellularLocation>
        <location evidence="1">Membrane</location>
        <topology evidence="1">Multi-pass membrane protein</topology>
    </subcellularLocation>
</comment>
<accession>A0A8J7H7D4</accession>
<protein>
    <submittedName>
        <fullName evidence="9">Sugar transferase</fullName>
    </submittedName>
</protein>